<keyword evidence="5" id="KW-0472">Membrane</keyword>
<evidence type="ECO:0000313" key="8">
    <source>
        <dbReference type="EMBL" id="SEC20355.1"/>
    </source>
</evidence>
<evidence type="ECO:0000256" key="1">
    <source>
        <dbReference type="ARBA" id="ARBA00010088"/>
    </source>
</evidence>
<comment type="similarity">
    <text evidence="1">Belongs to the peptidase S33 family.</text>
</comment>
<dbReference type="InterPro" id="IPR000073">
    <property type="entry name" value="AB_hydrolase_1"/>
</dbReference>
<feature type="domain" description="AB hydrolase-1" evidence="6">
    <location>
        <begin position="139"/>
        <end position="292"/>
    </location>
</feature>
<proteinExistence type="inferred from homology"/>
<name>A0A1H4QL80_9PSEU</name>
<dbReference type="InterPro" id="IPR013595">
    <property type="entry name" value="Pept_S33_TAP-like_C"/>
</dbReference>
<dbReference type="GO" id="GO:0016787">
    <property type="term" value="F:hydrolase activity"/>
    <property type="evidence" value="ECO:0007669"/>
    <property type="project" value="UniProtKB-KW"/>
</dbReference>
<evidence type="ECO:0000313" key="9">
    <source>
        <dbReference type="Proteomes" id="UP000199622"/>
    </source>
</evidence>
<reference evidence="9" key="1">
    <citation type="submission" date="2016-10" db="EMBL/GenBank/DDBJ databases">
        <authorList>
            <person name="Varghese N."/>
            <person name="Submissions S."/>
        </authorList>
    </citation>
    <scope>NUCLEOTIDE SEQUENCE [LARGE SCALE GENOMIC DNA]</scope>
    <source>
        <strain evidence="9">DSM 44544</strain>
    </source>
</reference>
<feature type="region of interest" description="Disordered" evidence="4">
    <location>
        <begin position="1"/>
        <end position="24"/>
    </location>
</feature>
<evidence type="ECO:0000259" key="7">
    <source>
        <dbReference type="Pfam" id="PF08386"/>
    </source>
</evidence>
<dbReference type="InterPro" id="IPR051601">
    <property type="entry name" value="Serine_prot/Carboxylest_S33"/>
</dbReference>
<evidence type="ECO:0000256" key="4">
    <source>
        <dbReference type="SAM" id="MobiDB-lite"/>
    </source>
</evidence>
<dbReference type="EMBL" id="FNSO01000004">
    <property type="protein sequence ID" value="SEC20355.1"/>
    <property type="molecule type" value="Genomic_DNA"/>
</dbReference>
<dbReference type="InterPro" id="IPR029058">
    <property type="entry name" value="AB_hydrolase_fold"/>
</dbReference>
<keyword evidence="5" id="KW-0812">Transmembrane</keyword>
<evidence type="ECO:0000259" key="6">
    <source>
        <dbReference type="Pfam" id="PF00561"/>
    </source>
</evidence>
<dbReference type="AlphaFoldDB" id="A0A1H4QL80"/>
<keyword evidence="3" id="KW-0378">Hydrolase</keyword>
<dbReference type="PANTHER" id="PTHR43248">
    <property type="entry name" value="2-SUCCINYL-6-HYDROXY-2,4-CYCLOHEXADIENE-1-CARBOXYLATE SYNTHASE"/>
    <property type="match status" value="1"/>
</dbReference>
<feature type="domain" description="Peptidase S33 tripeptidyl aminopeptidase-like C-terminal" evidence="7">
    <location>
        <begin position="402"/>
        <end position="502"/>
    </location>
</feature>
<gene>
    <name evidence="8" type="ORF">SAMN04489727_2936</name>
</gene>
<protein>
    <submittedName>
        <fullName evidence="8">TAP-like protein</fullName>
    </submittedName>
</protein>
<keyword evidence="9" id="KW-1185">Reference proteome</keyword>
<evidence type="ECO:0000256" key="5">
    <source>
        <dbReference type="SAM" id="Phobius"/>
    </source>
</evidence>
<sequence length="504" mass="53300">METSGVHTAHGMGARAVAPKGDGQSMSLSRRFRVLVVAALAAVTAFPAVPAVASTAGTALTWQPCAGVPEPAQGLQCTTMSAPLDYAQPSGAKITLAFSRLPAADPAKRRGVLLLNPGSQGDSQLALPLQLLALGLPQAVRDAYDLIAFDPRGAGNSTRVTCNLPVTFMIPPAYAVTPAGVDTQAAVASQNAQGCAAAPSAPLLPHITVRNVARDLDGIRAALGERRISFLGYSFGAFLGATYATMYPHRTDRVVLDSSTGPGGLDYTWSRRFASGFEKHFPDFAAWLAAQDATYGLGSTPEAVKAKYFALAAKLDQTPIETVDGATFRWINEALTQSDATFPLLAQVWQQADNGTIARPPLPPGFDFSGLLAIVCNMDGWPKDVEVYRQAVAEDRARYPMLGAAAANVWACAFWPAQRTEPQVRITDRGPSNILMVQNLRDNGTDYPGGVEMRAALGHRARLLTVDQGGHRAYLFGTNACANTAVARYLAEGVRPAGDTFCPA</sequence>
<dbReference type="Pfam" id="PF00561">
    <property type="entry name" value="Abhydrolase_1"/>
    <property type="match status" value="1"/>
</dbReference>
<feature type="transmembrane region" description="Helical" evidence="5">
    <location>
        <begin position="34"/>
        <end position="53"/>
    </location>
</feature>
<organism evidence="8 9">
    <name type="scientific">Amycolatopsis tolypomycina</name>
    <dbReference type="NCBI Taxonomy" id="208445"/>
    <lineage>
        <taxon>Bacteria</taxon>
        <taxon>Bacillati</taxon>
        <taxon>Actinomycetota</taxon>
        <taxon>Actinomycetes</taxon>
        <taxon>Pseudonocardiales</taxon>
        <taxon>Pseudonocardiaceae</taxon>
        <taxon>Amycolatopsis</taxon>
    </lineage>
</organism>
<dbReference type="Pfam" id="PF08386">
    <property type="entry name" value="Abhydrolase_4"/>
    <property type="match status" value="1"/>
</dbReference>
<evidence type="ECO:0000256" key="3">
    <source>
        <dbReference type="ARBA" id="ARBA00022801"/>
    </source>
</evidence>
<accession>A0A1H4QL80</accession>
<keyword evidence="5" id="KW-1133">Transmembrane helix</keyword>
<dbReference type="STRING" id="208445.SAMN04489727_2936"/>
<dbReference type="SUPFAM" id="SSF53474">
    <property type="entry name" value="alpha/beta-Hydrolases"/>
    <property type="match status" value="1"/>
</dbReference>
<dbReference type="PANTHER" id="PTHR43248:SF29">
    <property type="entry name" value="TRIPEPTIDYL AMINOPEPTIDASE"/>
    <property type="match status" value="1"/>
</dbReference>
<evidence type="ECO:0000256" key="2">
    <source>
        <dbReference type="ARBA" id="ARBA00022729"/>
    </source>
</evidence>
<dbReference type="Proteomes" id="UP000199622">
    <property type="component" value="Unassembled WGS sequence"/>
</dbReference>
<keyword evidence="2" id="KW-0732">Signal</keyword>
<dbReference type="Gene3D" id="3.40.50.1820">
    <property type="entry name" value="alpha/beta hydrolase"/>
    <property type="match status" value="1"/>
</dbReference>